<evidence type="ECO:0000256" key="8">
    <source>
        <dbReference type="ARBA" id="ARBA00022837"/>
    </source>
</evidence>
<feature type="compositionally biased region" description="Low complexity" evidence="12">
    <location>
        <begin position="152"/>
        <end position="180"/>
    </location>
</feature>
<evidence type="ECO:0000256" key="4">
    <source>
        <dbReference type="ARBA" id="ARBA00006463"/>
    </source>
</evidence>
<dbReference type="Proteomes" id="UP000076584">
    <property type="component" value="Unassembled WGS sequence"/>
</dbReference>
<dbReference type="PANTHER" id="PTHR33407:SF9">
    <property type="entry name" value="PECTATE LYASE F-RELATED"/>
    <property type="match status" value="1"/>
</dbReference>
<evidence type="ECO:0000256" key="11">
    <source>
        <dbReference type="ARBA" id="ARBA00039895"/>
    </source>
</evidence>
<dbReference type="InterPro" id="IPR011050">
    <property type="entry name" value="Pectin_lyase_fold/virulence"/>
</dbReference>
<sequence length="422" mass="43765">LSFIFSTLFSSKKKKILPFAHYIIHSLIYNTMKASVLISLSALSAVAVSQATLYGQCGGQGWTGPITCVSGARCVSYNDWYSQCIAGGDDDGAEEEEPPVDDNSDDSGENCDVEPELSTPQISTTEATPAPSTVAEVPAPSATSEAETEPVSSEAATITATSSAEESAATSEVSESAPATTLVTATQGTTTVIAVPSGVTKTLPQSSGAVATDEAIPVSGEFDGGMKLYDRSPKVCQDQSETGEKDAMFILEDGATLSNVIIGPGQAEGVHCKGTCTLINVWHSDVCEDAITLKQESGTSTIIGGGAFKASDKVVQFNGRGTVTIRDFYVEDYGKLVRNCGNCKNNGGSRNIVIENIVAVDGGVLCGINTNYGDTCTVKDSCQNSGKSCDRYQGNDTGDEPSKLGSGPDGEFCTVSGLSETC</sequence>
<comment type="similarity">
    <text evidence="4">Belongs to the polysaccharide lyase 3 family.</text>
</comment>
<dbReference type="SUPFAM" id="SSF51126">
    <property type="entry name" value="Pectin lyase-like"/>
    <property type="match status" value="1"/>
</dbReference>
<evidence type="ECO:0000256" key="9">
    <source>
        <dbReference type="ARBA" id="ARBA00023239"/>
    </source>
</evidence>
<dbReference type="GO" id="GO:0030570">
    <property type="term" value="F:pectate lyase activity"/>
    <property type="evidence" value="ECO:0007669"/>
    <property type="project" value="UniProtKB-EC"/>
</dbReference>
<dbReference type="InterPro" id="IPR035971">
    <property type="entry name" value="CBD_sf"/>
</dbReference>
<organism evidence="14 15">
    <name type="scientific">Colletotrichum incanum</name>
    <name type="common">Soybean anthracnose fungus</name>
    <dbReference type="NCBI Taxonomy" id="1573173"/>
    <lineage>
        <taxon>Eukaryota</taxon>
        <taxon>Fungi</taxon>
        <taxon>Dikarya</taxon>
        <taxon>Ascomycota</taxon>
        <taxon>Pezizomycotina</taxon>
        <taxon>Sordariomycetes</taxon>
        <taxon>Hypocreomycetidae</taxon>
        <taxon>Glomerellales</taxon>
        <taxon>Glomerellaceae</taxon>
        <taxon>Colletotrichum</taxon>
        <taxon>Colletotrichum spaethianum species complex</taxon>
    </lineage>
</organism>
<dbReference type="InterPro" id="IPR000254">
    <property type="entry name" value="CBD"/>
</dbReference>
<comment type="function">
    <text evidence="10">Pectinolytic enzyme consist of four classes of enzymes: pectin lyase, polygalacturonase, pectin methylesterase and rhamnogalacturonase. Among pectinolytic enzymes, pectin lyase is the most important in depolymerization of pectin, since it cleaves internal glycosidic bonds of highly methylated pectins. Favors pectate, the anion, over pectin, the methyl ester.</text>
</comment>
<comment type="subcellular location">
    <subcellularLocation>
        <location evidence="3">Secreted</location>
    </subcellularLocation>
</comment>
<accession>A0A166MUN7</accession>
<keyword evidence="8" id="KW-0106">Calcium</keyword>
<dbReference type="GO" id="GO:0005576">
    <property type="term" value="C:extracellular region"/>
    <property type="evidence" value="ECO:0007669"/>
    <property type="project" value="UniProtKB-SubCell"/>
</dbReference>
<evidence type="ECO:0000259" key="13">
    <source>
        <dbReference type="PROSITE" id="PS51164"/>
    </source>
</evidence>
<evidence type="ECO:0000256" key="6">
    <source>
        <dbReference type="ARBA" id="ARBA00022525"/>
    </source>
</evidence>
<reference evidence="14 15" key="1">
    <citation type="submission" date="2015-06" db="EMBL/GenBank/DDBJ databases">
        <title>Survival trade-offs in plant roots during colonization by closely related pathogenic and mutualistic fungi.</title>
        <authorList>
            <person name="Hacquard S."/>
            <person name="Kracher B."/>
            <person name="Hiruma K."/>
            <person name="Weinman A."/>
            <person name="Muench P."/>
            <person name="Garrido Oter R."/>
            <person name="Ver Loren van Themaat E."/>
            <person name="Dallerey J.-F."/>
            <person name="Damm U."/>
            <person name="Henrissat B."/>
            <person name="Lespinet O."/>
            <person name="Thon M."/>
            <person name="Kemen E."/>
            <person name="McHardy A.C."/>
            <person name="Schulze-Lefert P."/>
            <person name="O'Connell R.J."/>
        </authorList>
    </citation>
    <scope>NUCLEOTIDE SEQUENCE [LARGE SCALE GENOMIC DNA]</scope>
    <source>
        <strain evidence="14 15">MAFF 238704</strain>
    </source>
</reference>
<feature type="non-terminal residue" evidence="14">
    <location>
        <position position="1"/>
    </location>
</feature>
<dbReference type="PANTHER" id="PTHR33407">
    <property type="entry name" value="PECTATE LYASE F-RELATED"/>
    <property type="match status" value="1"/>
</dbReference>
<dbReference type="GO" id="GO:0045490">
    <property type="term" value="P:pectin catabolic process"/>
    <property type="evidence" value="ECO:0007669"/>
    <property type="project" value="TreeGrafter"/>
</dbReference>
<feature type="domain" description="CBM1" evidence="13">
    <location>
        <begin position="49"/>
        <end position="85"/>
    </location>
</feature>
<dbReference type="Pfam" id="PF03211">
    <property type="entry name" value="Pectate_lyase"/>
    <property type="match status" value="1"/>
</dbReference>
<dbReference type="InterPro" id="IPR012334">
    <property type="entry name" value="Pectin_lyas_fold"/>
</dbReference>
<dbReference type="AlphaFoldDB" id="A0A166MUN7"/>
<comment type="catalytic activity">
    <reaction evidence="1">
        <text>Eliminative cleavage of (1-&gt;4)-alpha-D-galacturonan to give oligosaccharides with 4-deoxy-alpha-D-galact-4-enuronosyl groups at their non-reducing ends.</text>
        <dbReference type="EC" id="4.2.2.2"/>
    </reaction>
</comment>
<dbReference type="EMBL" id="LFIW01002653">
    <property type="protein sequence ID" value="KZL65016.1"/>
    <property type="molecule type" value="Genomic_DNA"/>
</dbReference>
<comment type="cofactor">
    <cofactor evidence="2">
        <name>Ca(2+)</name>
        <dbReference type="ChEBI" id="CHEBI:29108"/>
    </cofactor>
</comment>
<evidence type="ECO:0000256" key="3">
    <source>
        <dbReference type="ARBA" id="ARBA00004613"/>
    </source>
</evidence>
<dbReference type="GO" id="GO:0030248">
    <property type="term" value="F:cellulose binding"/>
    <property type="evidence" value="ECO:0007669"/>
    <property type="project" value="InterPro"/>
</dbReference>
<dbReference type="EC" id="4.2.2.2" evidence="5"/>
<dbReference type="PROSITE" id="PS00562">
    <property type="entry name" value="CBM1_1"/>
    <property type="match status" value="1"/>
</dbReference>
<evidence type="ECO:0000313" key="15">
    <source>
        <dbReference type="Proteomes" id="UP000076584"/>
    </source>
</evidence>
<gene>
    <name evidence="14" type="ORF">CI238_04658</name>
</gene>
<dbReference type="SMART" id="SM00236">
    <property type="entry name" value="fCBD"/>
    <property type="match status" value="1"/>
</dbReference>
<dbReference type="Gene3D" id="2.160.20.10">
    <property type="entry name" value="Single-stranded right-handed beta-helix, Pectin lyase-like"/>
    <property type="match status" value="1"/>
</dbReference>
<evidence type="ECO:0000313" key="14">
    <source>
        <dbReference type="EMBL" id="KZL65016.1"/>
    </source>
</evidence>
<evidence type="ECO:0000256" key="5">
    <source>
        <dbReference type="ARBA" id="ARBA00012272"/>
    </source>
</evidence>
<name>A0A166MUN7_COLIC</name>
<evidence type="ECO:0000256" key="12">
    <source>
        <dbReference type="SAM" id="MobiDB-lite"/>
    </source>
</evidence>
<dbReference type="Pfam" id="PF00734">
    <property type="entry name" value="CBM_1"/>
    <property type="match status" value="1"/>
</dbReference>
<keyword evidence="6" id="KW-0964">Secreted</keyword>
<proteinExistence type="inferred from homology"/>
<dbReference type="InterPro" id="IPR004898">
    <property type="entry name" value="Pectate_lyase_PlyH/PlyE-like"/>
</dbReference>
<dbReference type="SUPFAM" id="SSF57180">
    <property type="entry name" value="Cellulose-binding domain"/>
    <property type="match status" value="1"/>
</dbReference>
<keyword evidence="15" id="KW-1185">Reference proteome</keyword>
<feature type="compositionally biased region" description="Polar residues" evidence="12">
    <location>
        <begin position="118"/>
        <end position="131"/>
    </location>
</feature>
<evidence type="ECO:0000256" key="10">
    <source>
        <dbReference type="ARBA" id="ARBA00025679"/>
    </source>
</evidence>
<evidence type="ECO:0000256" key="1">
    <source>
        <dbReference type="ARBA" id="ARBA00000695"/>
    </source>
</evidence>
<comment type="caution">
    <text evidence="14">The sequence shown here is derived from an EMBL/GenBank/DDBJ whole genome shotgun (WGS) entry which is preliminary data.</text>
</comment>
<keyword evidence="9 14" id="KW-0456">Lyase</keyword>
<feature type="region of interest" description="Disordered" evidence="12">
    <location>
        <begin position="86"/>
        <end position="180"/>
    </location>
</feature>
<dbReference type="STRING" id="1573173.A0A166MUN7"/>
<feature type="compositionally biased region" description="Acidic residues" evidence="12">
    <location>
        <begin position="88"/>
        <end position="115"/>
    </location>
</feature>
<protein>
    <recommendedName>
        <fullName evidence="11">Probable pectate lyase F</fullName>
        <ecNumber evidence="5">4.2.2.2</ecNumber>
    </recommendedName>
</protein>
<keyword evidence="7" id="KW-0732">Signal</keyword>
<evidence type="ECO:0000256" key="7">
    <source>
        <dbReference type="ARBA" id="ARBA00022729"/>
    </source>
</evidence>
<dbReference type="PROSITE" id="PS51164">
    <property type="entry name" value="CBM1_2"/>
    <property type="match status" value="1"/>
</dbReference>
<evidence type="ECO:0000256" key="2">
    <source>
        <dbReference type="ARBA" id="ARBA00001913"/>
    </source>
</evidence>